<keyword evidence="2" id="KW-1185">Reference proteome</keyword>
<protein>
    <submittedName>
        <fullName evidence="1">Uncharacterized protein</fullName>
    </submittedName>
</protein>
<dbReference type="Proteomes" id="UP000434957">
    <property type="component" value="Unassembled WGS sequence"/>
</dbReference>
<sequence length="126" mass="14393">MTPPFRSPRRLAALLAVLCESDEGRALRARNKHRRPPSLRSAAFWPMGCRLRCARQRYLCPMKVVECIFRPIGIRSVTDGQHAALIDALDRLAERRPLRGRWLCGSSQLASLLRWCPAFASLRRVI</sequence>
<evidence type="ECO:0000313" key="2">
    <source>
        <dbReference type="Proteomes" id="UP000434957"/>
    </source>
</evidence>
<evidence type="ECO:0000313" key="1">
    <source>
        <dbReference type="EMBL" id="KAE9319595.1"/>
    </source>
</evidence>
<gene>
    <name evidence="1" type="ORF">PR003_g17930</name>
</gene>
<comment type="caution">
    <text evidence="1">The sequence shown here is derived from an EMBL/GenBank/DDBJ whole genome shotgun (WGS) entry which is preliminary data.</text>
</comment>
<dbReference type="EMBL" id="QXFT01001402">
    <property type="protein sequence ID" value="KAE9319595.1"/>
    <property type="molecule type" value="Genomic_DNA"/>
</dbReference>
<proteinExistence type="predicted"/>
<accession>A0A6A4E4J2</accession>
<organism evidence="1 2">
    <name type="scientific">Phytophthora rubi</name>
    <dbReference type="NCBI Taxonomy" id="129364"/>
    <lineage>
        <taxon>Eukaryota</taxon>
        <taxon>Sar</taxon>
        <taxon>Stramenopiles</taxon>
        <taxon>Oomycota</taxon>
        <taxon>Peronosporomycetes</taxon>
        <taxon>Peronosporales</taxon>
        <taxon>Peronosporaceae</taxon>
        <taxon>Phytophthora</taxon>
    </lineage>
</organism>
<reference evidence="1 2" key="1">
    <citation type="submission" date="2018-08" db="EMBL/GenBank/DDBJ databases">
        <title>Genomic investigation of the strawberry pathogen Phytophthora fragariae indicates pathogenicity is determined by transcriptional variation in three key races.</title>
        <authorList>
            <person name="Adams T.M."/>
            <person name="Armitage A.D."/>
            <person name="Sobczyk M.K."/>
            <person name="Bates H.J."/>
            <person name="Dunwell J.M."/>
            <person name="Nellist C.F."/>
            <person name="Harrison R.J."/>
        </authorList>
    </citation>
    <scope>NUCLEOTIDE SEQUENCE [LARGE SCALE GENOMIC DNA]</scope>
    <source>
        <strain evidence="1 2">SCRP333</strain>
    </source>
</reference>
<dbReference type="AlphaFoldDB" id="A0A6A4E4J2"/>
<name>A0A6A4E4J2_9STRA</name>